<feature type="compositionally biased region" description="Acidic residues" evidence="4">
    <location>
        <begin position="406"/>
        <end position="423"/>
    </location>
</feature>
<feature type="compositionally biased region" description="Low complexity" evidence="4">
    <location>
        <begin position="868"/>
        <end position="879"/>
    </location>
</feature>
<evidence type="ECO:0008006" key="9">
    <source>
        <dbReference type="Google" id="ProtNLM"/>
    </source>
</evidence>
<evidence type="ECO:0000256" key="1">
    <source>
        <dbReference type="ARBA" id="ARBA00023125"/>
    </source>
</evidence>
<feature type="compositionally biased region" description="Low complexity" evidence="4">
    <location>
        <begin position="823"/>
        <end position="843"/>
    </location>
</feature>
<feature type="region of interest" description="Disordered" evidence="4">
    <location>
        <begin position="373"/>
        <end position="537"/>
    </location>
</feature>
<dbReference type="PROSITE" id="PS00658">
    <property type="entry name" value="FORK_HEAD_2"/>
    <property type="match status" value="1"/>
</dbReference>
<accession>A0A9P4QWN6</accession>
<feature type="domain" description="Fork-head" evidence="6">
    <location>
        <begin position="676"/>
        <end position="764"/>
    </location>
</feature>
<evidence type="ECO:0000313" key="7">
    <source>
        <dbReference type="EMBL" id="KAF2732865.1"/>
    </source>
</evidence>
<dbReference type="InterPro" id="IPR030456">
    <property type="entry name" value="TF_fork_head_CS_2"/>
</dbReference>
<comment type="subcellular location">
    <subcellularLocation>
        <location evidence="3">Nucleus</location>
    </subcellularLocation>
</comment>
<feature type="compositionally biased region" description="Basic and acidic residues" evidence="4">
    <location>
        <begin position="481"/>
        <end position="498"/>
    </location>
</feature>
<protein>
    <recommendedName>
        <fullName evidence="9">Fork-head domain-containing protein</fullName>
    </recommendedName>
</protein>
<dbReference type="InterPro" id="IPR001766">
    <property type="entry name" value="Fork_head_dom"/>
</dbReference>
<dbReference type="Gene3D" id="1.10.10.10">
    <property type="entry name" value="Winged helix-like DNA-binding domain superfamily/Winged helix DNA-binding domain"/>
    <property type="match status" value="1"/>
</dbReference>
<evidence type="ECO:0000313" key="8">
    <source>
        <dbReference type="Proteomes" id="UP000799444"/>
    </source>
</evidence>
<feature type="compositionally biased region" description="Polar residues" evidence="4">
    <location>
        <begin position="1169"/>
        <end position="1179"/>
    </location>
</feature>
<feature type="compositionally biased region" description="Polar residues" evidence="4">
    <location>
        <begin position="765"/>
        <end position="775"/>
    </location>
</feature>
<comment type="caution">
    <text evidence="7">The sequence shown here is derived from an EMBL/GenBank/DDBJ whole genome shotgun (WGS) entry which is preliminary data.</text>
</comment>
<dbReference type="CDD" id="cd00059">
    <property type="entry name" value="FH_FOX"/>
    <property type="match status" value="1"/>
</dbReference>
<dbReference type="InterPro" id="IPR036390">
    <property type="entry name" value="WH_DNA-bd_sf"/>
</dbReference>
<dbReference type="InterPro" id="IPR008984">
    <property type="entry name" value="SMAD_FHA_dom_sf"/>
</dbReference>
<feature type="compositionally biased region" description="Basic and acidic residues" evidence="4">
    <location>
        <begin position="561"/>
        <end position="604"/>
    </location>
</feature>
<evidence type="ECO:0000259" key="6">
    <source>
        <dbReference type="PROSITE" id="PS50039"/>
    </source>
</evidence>
<dbReference type="InterPro" id="IPR045178">
    <property type="entry name" value="Fhl1/FHA1"/>
</dbReference>
<dbReference type="EMBL" id="ML996170">
    <property type="protein sequence ID" value="KAF2732865.1"/>
    <property type="molecule type" value="Genomic_DNA"/>
</dbReference>
<evidence type="ECO:0000256" key="4">
    <source>
        <dbReference type="SAM" id="MobiDB-lite"/>
    </source>
</evidence>
<feature type="DNA-binding region" description="Fork-head" evidence="3">
    <location>
        <begin position="676"/>
        <end position="764"/>
    </location>
</feature>
<reference evidence="7" key="1">
    <citation type="journal article" date="2020" name="Stud. Mycol.">
        <title>101 Dothideomycetes genomes: a test case for predicting lifestyles and emergence of pathogens.</title>
        <authorList>
            <person name="Haridas S."/>
            <person name="Albert R."/>
            <person name="Binder M."/>
            <person name="Bloem J."/>
            <person name="Labutti K."/>
            <person name="Salamov A."/>
            <person name="Andreopoulos B."/>
            <person name="Baker S."/>
            <person name="Barry K."/>
            <person name="Bills G."/>
            <person name="Bluhm B."/>
            <person name="Cannon C."/>
            <person name="Castanera R."/>
            <person name="Culley D."/>
            <person name="Daum C."/>
            <person name="Ezra D."/>
            <person name="Gonzalez J."/>
            <person name="Henrissat B."/>
            <person name="Kuo A."/>
            <person name="Liang C."/>
            <person name="Lipzen A."/>
            <person name="Lutzoni F."/>
            <person name="Magnuson J."/>
            <person name="Mondo S."/>
            <person name="Nolan M."/>
            <person name="Ohm R."/>
            <person name="Pangilinan J."/>
            <person name="Park H.-J."/>
            <person name="Ramirez L."/>
            <person name="Alfaro M."/>
            <person name="Sun H."/>
            <person name="Tritt A."/>
            <person name="Yoshinaga Y."/>
            <person name="Zwiers L.-H."/>
            <person name="Turgeon B."/>
            <person name="Goodwin S."/>
            <person name="Spatafora J."/>
            <person name="Crous P."/>
            <person name="Grigoriev I."/>
        </authorList>
    </citation>
    <scope>NUCLEOTIDE SEQUENCE</scope>
    <source>
        <strain evidence="7">CBS 125425</strain>
    </source>
</reference>
<dbReference type="PANTHER" id="PTHR21712:SF29">
    <property type="entry name" value="PRE-RRNA-PROCESSING PROTEIN FHL1"/>
    <property type="match status" value="1"/>
</dbReference>
<feature type="region of interest" description="Disordered" evidence="4">
    <location>
        <begin position="175"/>
        <end position="238"/>
    </location>
</feature>
<feature type="compositionally biased region" description="Pro residues" evidence="4">
    <location>
        <begin position="1128"/>
        <end position="1138"/>
    </location>
</feature>
<name>A0A9P4QWN6_9PLEO</name>
<dbReference type="AlphaFoldDB" id="A0A9P4QWN6"/>
<dbReference type="PANTHER" id="PTHR21712">
    <property type="entry name" value="PRE-RRNA-PROCESSING PROTEIN FHL1"/>
    <property type="match status" value="1"/>
</dbReference>
<dbReference type="Gene3D" id="2.60.200.20">
    <property type="match status" value="1"/>
</dbReference>
<dbReference type="GO" id="GO:0003700">
    <property type="term" value="F:DNA-binding transcription factor activity"/>
    <property type="evidence" value="ECO:0007669"/>
    <property type="project" value="InterPro"/>
</dbReference>
<dbReference type="InterPro" id="IPR036388">
    <property type="entry name" value="WH-like_DNA-bd_sf"/>
</dbReference>
<dbReference type="Pfam" id="PF00250">
    <property type="entry name" value="Forkhead"/>
    <property type="match status" value="1"/>
</dbReference>
<dbReference type="OrthoDB" id="5402974at2759"/>
<evidence type="ECO:0000256" key="2">
    <source>
        <dbReference type="ARBA" id="ARBA00023242"/>
    </source>
</evidence>
<feature type="compositionally biased region" description="Low complexity" evidence="4">
    <location>
        <begin position="205"/>
        <end position="231"/>
    </location>
</feature>
<feature type="compositionally biased region" description="Basic residues" evidence="4">
    <location>
        <begin position="432"/>
        <end position="444"/>
    </location>
</feature>
<organism evidence="7 8">
    <name type="scientific">Polyplosphaeria fusca</name>
    <dbReference type="NCBI Taxonomy" id="682080"/>
    <lineage>
        <taxon>Eukaryota</taxon>
        <taxon>Fungi</taxon>
        <taxon>Dikarya</taxon>
        <taxon>Ascomycota</taxon>
        <taxon>Pezizomycotina</taxon>
        <taxon>Dothideomycetes</taxon>
        <taxon>Pleosporomycetidae</taxon>
        <taxon>Pleosporales</taxon>
        <taxon>Tetraplosphaeriaceae</taxon>
        <taxon>Polyplosphaeria</taxon>
    </lineage>
</organism>
<keyword evidence="2 3" id="KW-0539">Nucleus</keyword>
<sequence>MCLVSDQPASLHTGDASAGHNVLSPLDFDTDMARESAPDDAPSAPALHHDAAGAMDVSLLPPSAFADAPATTLSFADASLLTAYHDSNPPPDEQMQLQLQHQHQDQHHHRLTAYARLRFRDGSYYMHTYQVILGRDPHMVRLDNARLKDAMRLQDAGDDDAADAALLQESRRRRRRYHRRYRGSRSVVSTSGGIVNAPVDALPTQYQQQRRQSVASQSLSSSSHHPGASGQDAESPEHAPQDVLLQAFEELPDQLDRHVADDPHELAFVPIHPQHMASLAGVASAKGISRQHAKIYYNFDRAGFDLEVLSSNGMYHEETFIRKGAIRQLEHGDRMVISAVEIAFFLPDVALTEEQRLRQESTSRPMSFAFENGQGELEREAVDDSGSEDLSINPKHVFHMPVAQDEYSEDEDGLAQEDQDDDIPSTPEPRARKQTVKLKLKNKKPQPPPQPPAKDAKRAHKRKAARDPTPPEPPAKKQKSKAKEPPKEPSKDKAKGAAKEPSMNKSAERVESAKTPKLPSPVQLKKPGAEVDEPNDDFEFHGVLTAEILQQHGLPEILIGHKMEQRKGPGRPPKDGIMSKRERAGLAKWAKELTKAQADGKDTTELSMSIPKAAKAPRPRKDSNAPEGDETVRETVEKGDAEGPLTEKKPPKAAKPTRTPSPPMRIEDYTEEQLQRPSANYVVLIHEAISASKTGQMNLQQIYNYIERNYPWYKFKTTTSGWQSSVRHNLGQHDAFVKGDKEGKGFNWKINPAISIEKERRKRQVSPTPAGQVQRQGYPPTNGYPVPYGQPGAPWYPGMAPQGPPPNGLSQAPPPNLGPRLPPSLARNAAAAPAPQSTSGASPYASPWAGGIAAGSPPNSAPRPFPPSTSQSLPSTSASGYGLLLPTSAPQAPLGTYTTPGAQHHHPGVTSGSPYANVPVPAYAPHSAAGPSPQPPNATSSNVASQASTPVQQQSVPASSKSAHPPFRYPPTTNYSLVLQLEAFRGTFLKLEPNAVNIIDTAYQALLDGKDDSQLGEQTRRLCGLIRNVSIIKSLLDATGGAASKEERPTEIGTKDAKANEDQVHLIAATELPQSAASAAAVIAASGAATEATMNLPSARQPESADATPATVPAASSGPPQAFVPNMTGPPPPLPPQASRPSVEPLTPVPGSPAVGPPLKHVLPGGSKPNDTTAGATED</sequence>
<keyword evidence="1 3" id="KW-0238">DNA-binding</keyword>
<feature type="region of interest" description="Disordered" evidence="4">
    <location>
        <begin position="1"/>
        <end position="21"/>
    </location>
</feature>
<dbReference type="SUPFAM" id="SSF46785">
    <property type="entry name" value="Winged helix' DNA-binding domain"/>
    <property type="match status" value="1"/>
</dbReference>
<dbReference type="SUPFAM" id="SSF49879">
    <property type="entry name" value="SMAD/FHA domain"/>
    <property type="match status" value="1"/>
</dbReference>
<evidence type="ECO:0000256" key="3">
    <source>
        <dbReference type="PROSITE-ProRule" id="PRU00089"/>
    </source>
</evidence>
<dbReference type="GO" id="GO:0043565">
    <property type="term" value="F:sequence-specific DNA binding"/>
    <property type="evidence" value="ECO:0007669"/>
    <property type="project" value="InterPro"/>
</dbReference>
<gene>
    <name evidence="7" type="ORF">EJ04DRAFT_469403</name>
</gene>
<feature type="region of interest" description="Disordered" evidence="4">
    <location>
        <begin position="561"/>
        <end position="665"/>
    </location>
</feature>
<dbReference type="PROSITE" id="PS50006">
    <property type="entry name" value="FHA_DOMAIN"/>
    <property type="match status" value="1"/>
</dbReference>
<dbReference type="Proteomes" id="UP000799444">
    <property type="component" value="Unassembled WGS sequence"/>
</dbReference>
<dbReference type="SMART" id="SM00339">
    <property type="entry name" value="FH"/>
    <property type="match status" value="1"/>
</dbReference>
<dbReference type="PROSITE" id="PS50039">
    <property type="entry name" value="FORK_HEAD_3"/>
    <property type="match status" value="1"/>
</dbReference>
<feature type="compositionally biased region" description="Polar residues" evidence="4">
    <location>
        <begin position="937"/>
        <end position="962"/>
    </location>
</feature>
<keyword evidence="8" id="KW-1185">Reference proteome</keyword>
<dbReference type="GO" id="GO:0060962">
    <property type="term" value="P:regulation of ribosomal protein gene transcription by RNA polymerase II"/>
    <property type="evidence" value="ECO:0007669"/>
    <property type="project" value="InterPro"/>
</dbReference>
<feature type="region of interest" description="Disordered" evidence="4">
    <location>
        <begin position="755"/>
        <end position="969"/>
    </location>
</feature>
<feature type="domain" description="FHA" evidence="5">
    <location>
        <begin position="288"/>
        <end position="321"/>
    </location>
</feature>
<dbReference type="PRINTS" id="PR00053">
    <property type="entry name" value="FORKHEAD"/>
</dbReference>
<feature type="region of interest" description="Disordered" evidence="4">
    <location>
        <begin position="1094"/>
        <end position="1179"/>
    </location>
</feature>
<feature type="compositionally biased region" description="Low complexity" evidence="4">
    <location>
        <begin position="914"/>
        <end position="925"/>
    </location>
</feature>
<dbReference type="Pfam" id="PF00498">
    <property type="entry name" value="FHA"/>
    <property type="match status" value="1"/>
</dbReference>
<feature type="compositionally biased region" description="Pro residues" evidence="4">
    <location>
        <begin position="802"/>
        <end position="822"/>
    </location>
</feature>
<proteinExistence type="predicted"/>
<dbReference type="GO" id="GO:0005634">
    <property type="term" value="C:nucleus"/>
    <property type="evidence" value="ECO:0007669"/>
    <property type="project" value="UniProtKB-SubCell"/>
</dbReference>
<evidence type="ECO:0000259" key="5">
    <source>
        <dbReference type="PROSITE" id="PS50006"/>
    </source>
</evidence>
<feature type="compositionally biased region" description="Basic and acidic residues" evidence="4">
    <location>
        <begin position="619"/>
        <end position="650"/>
    </location>
</feature>
<dbReference type="InterPro" id="IPR000253">
    <property type="entry name" value="FHA_dom"/>
</dbReference>